<dbReference type="RefSeq" id="WP_168137376.1">
    <property type="nucleotide sequence ID" value="NZ_JAAVJR010000002.1"/>
</dbReference>
<feature type="signal peptide" evidence="1">
    <location>
        <begin position="1"/>
        <end position="20"/>
    </location>
</feature>
<dbReference type="Proteomes" id="UP000703674">
    <property type="component" value="Unassembled WGS sequence"/>
</dbReference>
<evidence type="ECO:0008006" key="4">
    <source>
        <dbReference type="Google" id="ProtNLM"/>
    </source>
</evidence>
<evidence type="ECO:0000256" key="1">
    <source>
        <dbReference type="SAM" id="SignalP"/>
    </source>
</evidence>
<protein>
    <recommendedName>
        <fullName evidence="4">Lipoprotein</fullName>
    </recommendedName>
</protein>
<reference evidence="2 3" key="1">
    <citation type="submission" date="2020-03" db="EMBL/GenBank/DDBJ databases">
        <title>Salinimicrobium sp. nov, isolated from SCS.</title>
        <authorList>
            <person name="Cao W.R."/>
        </authorList>
    </citation>
    <scope>NUCLEOTIDE SEQUENCE [LARGE SCALE GENOMIC DNA]</scope>
    <source>
        <strain evidence="3">J15B91</strain>
    </source>
</reference>
<dbReference type="PROSITE" id="PS51257">
    <property type="entry name" value="PROKAR_LIPOPROTEIN"/>
    <property type="match status" value="1"/>
</dbReference>
<evidence type="ECO:0000313" key="2">
    <source>
        <dbReference type="EMBL" id="NJW52271.1"/>
    </source>
</evidence>
<name>A0ABX1D145_9FLAO</name>
<feature type="chain" id="PRO_5047504856" description="Lipoprotein" evidence="1">
    <location>
        <begin position="21"/>
        <end position="193"/>
    </location>
</feature>
<comment type="caution">
    <text evidence="2">The sequence shown here is derived from an EMBL/GenBank/DDBJ whole genome shotgun (WGS) entry which is preliminary data.</text>
</comment>
<organism evidence="2 3">
    <name type="scientific">Salinimicrobium oceani</name>
    <dbReference type="NCBI Taxonomy" id="2722702"/>
    <lineage>
        <taxon>Bacteria</taxon>
        <taxon>Pseudomonadati</taxon>
        <taxon>Bacteroidota</taxon>
        <taxon>Flavobacteriia</taxon>
        <taxon>Flavobacteriales</taxon>
        <taxon>Flavobacteriaceae</taxon>
        <taxon>Salinimicrobium</taxon>
    </lineage>
</organism>
<keyword evidence="3" id="KW-1185">Reference proteome</keyword>
<proteinExistence type="predicted"/>
<sequence>MRKILLLFLSVFLVACENQAEAPQRAQEKYNTSFTDELEVRNNRSVTLQPEARQVVSTWLAYITAHDEVQQLENKSGTEIMETSNNLLQIMESLHTTLPDTLRSPAVIARTNVLLTKANVLHQLSRKKQKNPDDIFEVAEELVVEFDNFKLQLNELFLKTPENFELELDEEYEQSLEPDSTGTIPLFRENRRT</sequence>
<gene>
    <name evidence="2" type="ORF">HC175_05010</name>
</gene>
<accession>A0ABX1D145</accession>
<evidence type="ECO:0000313" key="3">
    <source>
        <dbReference type="Proteomes" id="UP000703674"/>
    </source>
</evidence>
<dbReference type="EMBL" id="JAAVJR010000002">
    <property type="protein sequence ID" value="NJW52271.1"/>
    <property type="molecule type" value="Genomic_DNA"/>
</dbReference>
<keyword evidence="1" id="KW-0732">Signal</keyword>